<protein>
    <submittedName>
        <fullName evidence="5">MFS general substrate transporter</fullName>
    </submittedName>
</protein>
<feature type="transmembrane region" description="Helical" evidence="3">
    <location>
        <begin position="392"/>
        <end position="412"/>
    </location>
</feature>
<proteinExistence type="inferred from homology"/>
<evidence type="ECO:0000313" key="6">
    <source>
        <dbReference type="Proteomes" id="UP000298030"/>
    </source>
</evidence>
<feature type="transmembrane region" description="Helical" evidence="3">
    <location>
        <begin position="141"/>
        <end position="162"/>
    </location>
</feature>
<feature type="transmembrane region" description="Helical" evidence="3">
    <location>
        <begin position="182"/>
        <end position="200"/>
    </location>
</feature>
<dbReference type="InterPro" id="IPR011701">
    <property type="entry name" value="MFS"/>
</dbReference>
<dbReference type="InterPro" id="IPR036259">
    <property type="entry name" value="MFS_trans_sf"/>
</dbReference>
<dbReference type="SUPFAM" id="SSF103473">
    <property type="entry name" value="MFS general substrate transporter"/>
    <property type="match status" value="1"/>
</dbReference>
<comment type="subcellular location">
    <subcellularLocation>
        <location evidence="1">Membrane</location>
        <topology evidence="1">Multi-pass membrane protein</topology>
    </subcellularLocation>
</comment>
<dbReference type="InterPro" id="IPR050327">
    <property type="entry name" value="Proton-linked_MCT"/>
</dbReference>
<evidence type="ECO:0000256" key="2">
    <source>
        <dbReference type="ARBA" id="ARBA00006727"/>
    </source>
</evidence>
<dbReference type="OrthoDB" id="6509908at2759"/>
<dbReference type="AlphaFoldDB" id="A0A4Y7SZT0"/>
<evidence type="ECO:0000256" key="1">
    <source>
        <dbReference type="ARBA" id="ARBA00004141"/>
    </source>
</evidence>
<accession>A0A4Y7SZT0</accession>
<feature type="transmembrane region" description="Helical" evidence="3">
    <location>
        <begin position="355"/>
        <end position="377"/>
    </location>
</feature>
<dbReference type="GO" id="GO:0016020">
    <property type="term" value="C:membrane"/>
    <property type="evidence" value="ECO:0007669"/>
    <property type="project" value="UniProtKB-SubCell"/>
</dbReference>
<keyword evidence="3" id="KW-1133">Transmembrane helix</keyword>
<evidence type="ECO:0000256" key="3">
    <source>
        <dbReference type="SAM" id="Phobius"/>
    </source>
</evidence>
<name>A0A4Y7SZT0_COPMI</name>
<comment type="caution">
    <text evidence="5">The sequence shown here is derived from an EMBL/GenBank/DDBJ whole genome shotgun (WGS) entry which is preliminary data.</text>
</comment>
<dbReference type="PROSITE" id="PS50850">
    <property type="entry name" value="MFS"/>
    <property type="match status" value="1"/>
</dbReference>
<dbReference type="Pfam" id="PF07690">
    <property type="entry name" value="MFS_1"/>
    <property type="match status" value="1"/>
</dbReference>
<comment type="similarity">
    <text evidence="2">Belongs to the major facilitator superfamily. Monocarboxylate porter (TC 2.A.1.13) family.</text>
</comment>
<keyword evidence="3" id="KW-0812">Transmembrane</keyword>
<feature type="transmembrane region" description="Helical" evidence="3">
    <location>
        <begin position="444"/>
        <end position="469"/>
    </location>
</feature>
<keyword evidence="6" id="KW-1185">Reference proteome</keyword>
<dbReference type="PANTHER" id="PTHR11360">
    <property type="entry name" value="MONOCARBOXYLATE TRANSPORTER"/>
    <property type="match status" value="1"/>
</dbReference>
<evidence type="ECO:0000313" key="5">
    <source>
        <dbReference type="EMBL" id="TEB27373.1"/>
    </source>
</evidence>
<organism evidence="5 6">
    <name type="scientific">Coprinellus micaceus</name>
    <name type="common">Glistening ink-cap mushroom</name>
    <name type="synonym">Coprinus micaceus</name>
    <dbReference type="NCBI Taxonomy" id="71717"/>
    <lineage>
        <taxon>Eukaryota</taxon>
        <taxon>Fungi</taxon>
        <taxon>Dikarya</taxon>
        <taxon>Basidiomycota</taxon>
        <taxon>Agaricomycotina</taxon>
        <taxon>Agaricomycetes</taxon>
        <taxon>Agaricomycetidae</taxon>
        <taxon>Agaricales</taxon>
        <taxon>Agaricineae</taxon>
        <taxon>Psathyrellaceae</taxon>
        <taxon>Coprinellus</taxon>
    </lineage>
</organism>
<feature type="transmembrane region" description="Helical" evidence="3">
    <location>
        <begin position="419"/>
        <end position="438"/>
    </location>
</feature>
<evidence type="ECO:0000259" key="4">
    <source>
        <dbReference type="PROSITE" id="PS50850"/>
    </source>
</evidence>
<feature type="transmembrane region" description="Helical" evidence="3">
    <location>
        <begin position="268"/>
        <end position="289"/>
    </location>
</feature>
<dbReference type="Proteomes" id="UP000298030">
    <property type="component" value="Unassembled WGS sequence"/>
</dbReference>
<dbReference type="InterPro" id="IPR020846">
    <property type="entry name" value="MFS_dom"/>
</dbReference>
<dbReference type="EMBL" id="QPFP01000040">
    <property type="protein sequence ID" value="TEB27373.1"/>
    <property type="molecule type" value="Genomic_DNA"/>
</dbReference>
<feature type="transmembrane region" description="Helical" evidence="3">
    <location>
        <begin position="301"/>
        <end position="320"/>
    </location>
</feature>
<keyword evidence="3" id="KW-0472">Membrane</keyword>
<reference evidence="5 6" key="1">
    <citation type="journal article" date="2019" name="Nat. Ecol. Evol.">
        <title>Megaphylogeny resolves global patterns of mushroom evolution.</title>
        <authorList>
            <person name="Varga T."/>
            <person name="Krizsan K."/>
            <person name="Foldi C."/>
            <person name="Dima B."/>
            <person name="Sanchez-Garcia M."/>
            <person name="Sanchez-Ramirez S."/>
            <person name="Szollosi G.J."/>
            <person name="Szarkandi J.G."/>
            <person name="Papp V."/>
            <person name="Albert L."/>
            <person name="Andreopoulos W."/>
            <person name="Angelini C."/>
            <person name="Antonin V."/>
            <person name="Barry K.W."/>
            <person name="Bougher N.L."/>
            <person name="Buchanan P."/>
            <person name="Buyck B."/>
            <person name="Bense V."/>
            <person name="Catcheside P."/>
            <person name="Chovatia M."/>
            <person name="Cooper J."/>
            <person name="Damon W."/>
            <person name="Desjardin D."/>
            <person name="Finy P."/>
            <person name="Geml J."/>
            <person name="Haridas S."/>
            <person name="Hughes K."/>
            <person name="Justo A."/>
            <person name="Karasinski D."/>
            <person name="Kautmanova I."/>
            <person name="Kiss B."/>
            <person name="Kocsube S."/>
            <person name="Kotiranta H."/>
            <person name="LaButti K.M."/>
            <person name="Lechner B.E."/>
            <person name="Liimatainen K."/>
            <person name="Lipzen A."/>
            <person name="Lukacs Z."/>
            <person name="Mihaltcheva S."/>
            <person name="Morgado L.N."/>
            <person name="Niskanen T."/>
            <person name="Noordeloos M.E."/>
            <person name="Ohm R.A."/>
            <person name="Ortiz-Santana B."/>
            <person name="Ovrebo C."/>
            <person name="Racz N."/>
            <person name="Riley R."/>
            <person name="Savchenko A."/>
            <person name="Shiryaev A."/>
            <person name="Soop K."/>
            <person name="Spirin V."/>
            <person name="Szebenyi C."/>
            <person name="Tomsovsky M."/>
            <person name="Tulloss R.E."/>
            <person name="Uehling J."/>
            <person name="Grigoriev I.V."/>
            <person name="Vagvolgyi C."/>
            <person name="Papp T."/>
            <person name="Martin F.M."/>
            <person name="Miettinen O."/>
            <person name="Hibbett D.S."/>
            <person name="Nagy L.G."/>
        </authorList>
    </citation>
    <scope>NUCLEOTIDE SEQUENCE [LARGE SCALE GENOMIC DNA]</scope>
    <source>
        <strain evidence="5 6">FP101781</strain>
    </source>
</reference>
<sequence>MRNDIEKSKRTSWDAPDNSIPLYDLPHHLPPLNVPAYYPPTLAKNDACLESKGQHRDSPGPYRQSVIGTCQCCPRPSNHSQTTIMSWLTVDGGKDGAETVRSCGGSTIGDGWHLTSVPSDTTCVPSSPPPGVSTSNDKRRAALAVLGGFVALFCTFGQMNSFGTFHSYYSRHQLRYLTPSKISWIGSLQLWVFFFSGGFVGRVFDSFGPTGLMLAGSVCYALSVVATAFSAQYPHYMASQGLFFGLSVGLLFYPSMASVSTHFTKYRATALGLVAAGSSVGGVAYPIILQRLFESHGFRNGLLICGLSSSLACCISALTVTTARPPSSARGPTGKPKVKRPAKFFDPKSITDTRFSLLVVGSCFVALGLFTPFFYIVEYARHLPAAEGFNPYYVLAILNAGGILGRIAPAWLSDTFGHYNLLLPAAFLAGLSCVTLWLCARTLVLLLAFAAVYGFLSGGFVSLITPCVVRISDPSEIGTRIGMLYTMISIP</sequence>
<feature type="transmembrane region" description="Helical" evidence="3">
    <location>
        <begin position="212"/>
        <end position="231"/>
    </location>
</feature>
<dbReference type="GO" id="GO:0022857">
    <property type="term" value="F:transmembrane transporter activity"/>
    <property type="evidence" value="ECO:0007669"/>
    <property type="project" value="InterPro"/>
</dbReference>
<dbReference type="STRING" id="71717.A0A4Y7SZT0"/>
<dbReference type="Gene3D" id="1.20.1250.20">
    <property type="entry name" value="MFS general substrate transporter like domains"/>
    <property type="match status" value="1"/>
</dbReference>
<feature type="transmembrane region" description="Helical" evidence="3">
    <location>
        <begin position="237"/>
        <end position="256"/>
    </location>
</feature>
<gene>
    <name evidence="5" type="ORF">FA13DRAFT_932952</name>
</gene>
<dbReference type="PANTHER" id="PTHR11360:SF177">
    <property type="entry name" value="RIBOFLAVIN TRANSPORTER MCH5"/>
    <property type="match status" value="1"/>
</dbReference>
<feature type="domain" description="Major facilitator superfamily (MFS) profile" evidence="4">
    <location>
        <begin position="140"/>
        <end position="491"/>
    </location>
</feature>